<keyword evidence="1" id="KW-0472">Membrane</keyword>
<dbReference type="RefSeq" id="WP_248936569.1">
    <property type="nucleotide sequence ID" value="NZ_JAKILF010000005.1"/>
</dbReference>
<name>A0ABV7G5J4_9GAMM</name>
<evidence type="ECO:0000256" key="1">
    <source>
        <dbReference type="SAM" id="Phobius"/>
    </source>
</evidence>
<evidence type="ECO:0000313" key="3">
    <source>
        <dbReference type="Proteomes" id="UP001595621"/>
    </source>
</evidence>
<gene>
    <name evidence="2" type="ORF">ACFOE0_01090</name>
</gene>
<dbReference type="PROSITE" id="PS00409">
    <property type="entry name" value="PROKAR_NTER_METHYL"/>
    <property type="match status" value="1"/>
</dbReference>
<reference evidence="3" key="1">
    <citation type="journal article" date="2019" name="Int. J. Syst. Evol. Microbiol.">
        <title>The Global Catalogue of Microorganisms (GCM) 10K type strain sequencing project: providing services to taxonomists for standard genome sequencing and annotation.</title>
        <authorList>
            <consortium name="The Broad Institute Genomics Platform"/>
            <consortium name="The Broad Institute Genome Sequencing Center for Infectious Disease"/>
            <person name="Wu L."/>
            <person name="Ma J."/>
        </authorList>
    </citation>
    <scope>NUCLEOTIDE SEQUENCE [LARGE SCALE GENOMIC DNA]</scope>
    <source>
        <strain evidence="3">KCTC 52277</strain>
    </source>
</reference>
<organism evidence="2 3">
    <name type="scientific">Shewanella submarina</name>
    <dbReference type="NCBI Taxonomy" id="2016376"/>
    <lineage>
        <taxon>Bacteria</taxon>
        <taxon>Pseudomonadati</taxon>
        <taxon>Pseudomonadota</taxon>
        <taxon>Gammaproteobacteria</taxon>
        <taxon>Alteromonadales</taxon>
        <taxon>Shewanellaceae</taxon>
        <taxon>Shewanella</taxon>
    </lineage>
</organism>
<dbReference type="NCBIfam" id="TIGR02532">
    <property type="entry name" value="IV_pilin_GFxxxE"/>
    <property type="match status" value="1"/>
</dbReference>
<proteinExistence type="predicted"/>
<feature type="transmembrane region" description="Helical" evidence="1">
    <location>
        <begin position="20"/>
        <end position="41"/>
    </location>
</feature>
<dbReference type="Pfam" id="PF07963">
    <property type="entry name" value="N_methyl"/>
    <property type="match status" value="1"/>
</dbReference>
<protein>
    <submittedName>
        <fullName evidence="2">PilW family protein</fullName>
    </submittedName>
</protein>
<keyword evidence="1" id="KW-0812">Transmembrane</keyword>
<keyword evidence="1" id="KW-1133">Transmembrane helix</keyword>
<evidence type="ECO:0000313" key="2">
    <source>
        <dbReference type="EMBL" id="MFC3136788.1"/>
    </source>
</evidence>
<sequence length="178" mass="18730">MHKNMSFVKATQAGFTLIEVMISLSLGLIVMLGASQIFFSVNKAYTETQRFSGLQSDLSLISDILAADVREASAVSIVNDANGNSTLTLTLSSGDVVYNLAGGNLNRTIAGVTETMTEQGASFASQCIASDLSTSCASPVMLRLAVGLNSTDSATTRVHLVEFNVALRNNVLAKRFAG</sequence>
<dbReference type="Proteomes" id="UP001595621">
    <property type="component" value="Unassembled WGS sequence"/>
</dbReference>
<dbReference type="InterPro" id="IPR012902">
    <property type="entry name" value="N_methyl_site"/>
</dbReference>
<comment type="caution">
    <text evidence="2">The sequence shown here is derived from an EMBL/GenBank/DDBJ whole genome shotgun (WGS) entry which is preliminary data.</text>
</comment>
<dbReference type="EMBL" id="JBHRTD010000001">
    <property type="protein sequence ID" value="MFC3136788.1"/>
    <property type="molecule type" value="Genomic_DNA"/>
</dbReference>
<keyword evidence="3" id="KW-1185">Reference proteome</keyword>
<accession>A0ABV7G5J4</accession>